<name>A0A250FP38_9FLAO</name>
<protein>
    <recommendedName>
        <fullName evidence="4">Outer membrane protein beta-barrel domain-containing protein</fullName>
    </recommendedName>
</protein>
<dbReference type="Proteomes" id="UP000217250">
    <property type="component" value="Chromosome"/>
</dbReference>
<accession>A0A250FP38</accession>
<feature type="coiled-coil region" evidence="1">
    <location>
        <begin position="51"/>
        <end position="82"/>
    </location>
</feature>
<evidence type="ECO:0000256" key="1">
    <source>
        <dbReference type="SAM" id="Coils"/>
    </source>
</evidence>
<organism evidence="2 3">
    <name type="scientific">Capnocytophaga gingivalis</name>
    <dbReference type="NCBI Taxonomy" id="1017"/>
    <lineage>
        <taxon>Bacteria</taxon>
        <taxon>Pseudomonadati</taxon>
        <taxon>Bacteroidota</taxon>
        <taxon>Flavobacteriia</taxon>
        <taxon>Flavobacteriales</taxon>
        <taxon>Flavobacteriaceae</taxon>
        <taxon>Capnocytophaga</taxon>
    </lineage>
</organism>
<evidence type="ECO:0000313" key="2">
    <source>
        <dbReference type="EMBL" id="ATA86834.1"/>
    </source>
</evidence>
<dbReference type="AlphaFoldDB" id="A0A250FP38"/>
<evidence type="ECO:0000313" key="3">
    <source>
        <dbReference type="Proteomes" id="UP000217250"/>
    </source>
</evidence>
<dbReference type="RefSeq" id="WP_095910161.1">
    <property type="nucleotide sequence ID" value="NZ_CP022386.1"/>
</dbReference>
<keyword evidence="1" id="KW-0175">Coiled coil</keyword>
<proteinExistence type="predicted"/>
<dbReference type="EMBL" id="CP022386">
    <property type="protein sequence ID" value="ATA86834.1"/>
    <property type="molecule type" value="Genomic_DNA"/>
</dbReference>
<dbReference type="OrthoDB" id="1466811at2"/>
<reference evidence="3" key="1">
    <citation type="submission" date="2017-06" db="EMBL/GenBank/DDBJ databases">
        <title>Capnocytophaga spp. assemblies.</title>
        <authorList>
            <person name="Gulvik C.A."/>
        </authorList>
    </citation>
    <scope>NUCLEOTIDE SEQUENCE [LARGE SCALE GENOMIC DNA]</scope>
    <source>
        <strain evidence="3">H1496</strain>
    </source>
</reference>
<dbReference type="GeneID" id="84808200"/>
<sequence>MKSFFFAFLLLGSIPLWSQNSLERQILQSKYAVDSIIATQKAHLFKQLGSVEDLLEQGKISKDEAEQMKKDFKQRAKQRTQQLLYTQAQFLRDQLDKELQSFPADSLLMPADSLNPHLPYEKTMAQVDSLAQRQEANTYLRRYMNRGDIFSPYLALGILNLHSAGHFGDKRLSPLGSKSFELGIYTNYRLRKNDNLLHLNLGLSWLYQSFKIRDGLYYQHQAGNTLLVPYGSELTKSKFRTHYLLLPIDLEWDFSKEGMHRNISYFQTHEHLYLGVGAFVGILLDANQKVNAEREGNTYKTLIREDLHTNRWTYGLSAHIGVKEWSLYFRYSLAPLFTGNSKGEYPFMIGIRAGR</sequence>
<evidence type="ECO:0008006" key="4">
    <source>
        <dbReference type="Google" id="ProtNLM"/>
    </source>
</evidence>
<gene>
    <name evidence="2" type="ORF">CGC50_06460</name>
</gene>
<dbReference type="KEGG" id="cgh:CGC50_06460"/>